<dbReference type="EMBL" id="SMAI01000001">
    <property type="protein sequence ID" value="TCT08148.1"/>
    <property type="molecule type" value="Genomic_DNA"/>
</dbReference>
<gene>
    <name evidence="5" type="ORF">EDC64_101670</name>
</gene>
<dbReference type="Pfam" id="PF01557">
    <property type="entry name" value="FAA_hydrolase"/>
    <property type="match status" value="1"/>
</dbReference>
<dbReference type="GO" id="GO:0046872">
    <property type="term" value="F:metal ion binding"/>
    <property type="evidence" value="ECO:0007669"/>
    <property type="project" value="UniProtKB-KW"/>
</dbReference>
<dbReference type="Gene3D" id="3.90.850.10">
    <property type="entry name" value="Fumarylacetoacetase-like, C-terminal domain"/>
    <property type="match status" value="1"/>
</dbReference>
<protein>
    <submittedName>
        <fullName evidence="5">2-keto-4-pentenoate hydratase/2-oxohepta-3-ene-1,7-dioic acid hydratase in catechol pathway</fullName>
    </submittedName>
</protein>
<accession>A0A4V2UYN9</accession>
<feature type="domain" description="Rv2993c-like N-terminal" evidence="4">
    <location>
        <begin position="27"/>
        <end position="74"/>
    </location>
</feature>
<evidence type="ECO:0000313" key="6">
    <source>
        <dbReference type="Proteomes" id="UP000294664"/>
    </source>
</evidence>
<feature type="region of interest" description="Disordered" evidence="2">
    <location>
        <begin position="1"/>
        <end position="20"/>
    </location>
</feature>
<dbReference type="PANTHER" id="PTHR11820:SF7">
    <property type="entry name" value="ACYLPYRUVASE FAHD1, MITOCHONDRIAL"/>
    <property type="match status" value="1"/>
</dbReference>
<organism evidence="5 6">
    <name type="scientific">Aquabacter spiritensis</name>
    <dbReference type="NCBI Taxonomy" id="933073"/>
    <lineage>
        <taxon>Bacteria</taxon>
        <taxon>Pseudomonadati</taxon>
        <taxon>Pseudomonadota</taxon>
        <taxon>Alphaproteobacteria</taxon>
        <taxon>Hyphomicrobiales</taxon>
        <taxon>Xanthobacteraceae</taxon>
        <taxon>Aquabacter</taxon>
    </lineage>
</organism>
<keyword evidence="1" id="KW-0479">Metal-binding</keyword>
<evidence type="ECO:0000256" key="2">
    <source>
        <dbReference type="SAM" id="MobiDB-lite"/>
    </source>
</evidence>
<dbReference type="InterPro" id="IPR018833">
    <property type="entry name" value="Rv2993c-like_N"/>
</dbReference>
<dbReference type="InterPro" id="IPR011234">
    <property type="entry name" value="Fumarylacetoacetase-like_C"/>
</dbReference>
<evidence type="ECO:0000259" key="3">
    <source>
        <dbReference type="Pfam" id="PF01557"/>
    </source>
</evidence>
<evidence type="ECO:0000256" key="1">
    <source>
        <dbReference type="ARBA" id="ARBA00022723"/>
    </source>
</evidence>
<dbReference type="GO" id="GO:0018773">
    <property type="term" value="F:acetylpyruvate hydrolase activity"/>
    <property type="evidence" value="ECO:0007669"/>
    <property type="project" value="TreeGrafter"/>
</dbReference>
<dbReference type="OrthoDB" id="5197601at2"/>
<comment type="caution">
    <text evidence="5">The sequence shown here is derived from an EMBL/GenBank/DDBJ whole genome shotgun (WGS) entry which is preliminary data.</text>
</comment>
<evidence type="ECO:0000259" key="4">
    <source>
        <dbReference type="Pfam" id="PF10370"/>
    </source>
</evidence>
<proteinExistence type="predicted"/>
<dbReference type="AlphaFoldDB" id="A0A4V2UYN9"/>
<dbReference type="InterPro" id="IPR036663">
    <property type="entry name" value="Fumarylacetoacetase_C_sf"/>
</dbReference>
<dbReference type="Pfam" id="PF10370">
    <property type="entry name" value="Rv2993c-like_N"/>
    <property type="match status" value="1"/>
</dbReference>
<dbReference type="Proteomes" id="UP000294664">
    <property type="component" value="Unassembled WGS sequence"/>
</dbReference>
<keyword evidence="6" id="KW-1185">Reference proteome</keyword>
<dbReference type="PANTHER" id="PTHR11820">
    <property type="entry name" value="ACYLPYRUVASE"/>
    <property type="match status" value="1"/>
</dbReference>
<feature type="domain" description="Fumarylacetoacetase-like C-terminal" evidence="3">
    <location>
        <begin position="79"/>
        <end position="277"/>
    </location>
</feature>
<name>A0A4V2UYN9_9HYPH</name>
<reference evidence="5 6" key="1">
    <citation type="submission" date="2019-03" db="EMBL/GenBank/DDBJ databases">
        <title>Genomic Encyclopedia of Type Strains, Phase IV (KMG-IV): sequencing the most valuable type-strain genomes for metagenomic binning, comparative biology and taxonomic classification.</title>
        <authorList>
            <person name="Goeker M."/>
        </authorList>
    </citation>
    <scope>NUCLEOTIDE SEQUENCE [LARGE SCALE GENOMIC DNA]</scope>
    <source>
        <strain evidence="5 6">DSM 9035</strain>
    </source>
</reference>
<dbReference type="SUPFAM" id="SSF56529">
    <property type="entry name" value="FAH"/>
    <property type="match status" value="1"/>
</dbReference>
<evidence type="ECO:0000313" key="5">
    <source>
        <dbReference type="EMBL" id="TCT08148.1"/>
    </source>
</evidence>
<sequence length="280" mass="29754">MTRDHAHDHAQNHPHSYDHAQDRAAQWVRFSHGGETGIGRLSGDTIAVHSGCMFAGARDTGERLALGAVALEPPCRPGKIIALWNNFHGLAAKLGVAEPAEPLYLLKAPSTAAAPGATVRRPPAYSGRTVYEGELGIVIGRTCTNIAEDAAGAYIFGYTIVNDITASDILNKDPTFPQWARAKGFDAYGPFGPGIAPAAPPDGAHVRTILNGAERQNYPLGDMIFPPHRLVALLSRDMTLHPGDLIACGTSLGVGVMKEPVNEIEVSIEGIGTLRNIFVQ</sequence>
<dbReference type="RefSeq" id="WP_132029791.1">
    <property type="nucleotide sequence ID" value="NZ_SMAI01000001.1"/>
</dbReference>